<dbReference type="OrthoDB" id="1273722at2"/>
<dbReference type="AlphaFoldDB" id="A0A1G9YYJ2"/>
<protein>
    <submittedName>
        <fullName evidence="2">Thiopeptide-type bacteriocin biosynthesis domain-containing protein</fullName>
    </submittedName>
</protein>
<accession>A0A1G9YYJ2</accession>
<dbReference type="InterPro" id="IPR023809">
    <property type="entry name" value="Thiopep_bacteriocin_synth_dom"/>
</dbReference>
<dbReference type="NCBIfam" id="TIGR03891">
    <property type="entry name" value="thiopep_ocin"/>
    <property type="match status" value="1"/>
</dbReference>
<name>A0A1G9YYJ2_9ACTO</name>
<evidence type="ECO:0000313" key="3">
    <source>
        <dbReference type="Proteomes" id="UP000199671"/>
    </source>
</evidence>
<dbReference type="Pfam" id="PF14028">
    <property type="entry name" value="Lant_dehydr_C"/>
    <property type="match status" value="1"/>
</dbReference>
<dbReference type="Proteomes" id="UP000199671">
    <property type="component" value="Unassembled WGS sequence"/>
</dbReference>
<dbReference type="RefSeq" id="WP_092612178.1">
    <property type="nucleotide sequence ID" value="NZ_FNHU01000015.1"/>
</dbReference>
<proteinExistence type="predicted"/>
<dbReference type="EMBL" id="FNHU01000015">
    <property type="protein sequence ID" value="SDN14190.1"/>
    <property type="molecule type" value="Genomic_DNA"/>
</dbReference>
<organism evidence="2 3">
    <name type="scientific">Actinomyces ruminicola</name>
    <dbReference type="NCBI Taxonomy" id="332524"/>
    <lineage>
        <taxon>Bacteria</taxon>
        <taxon>Bacillati</taxon>
        <taxon>Actinomycetota</taxon>
        <taxon>Actinomycetes</taxon>
        <taxon>Actinomycetales</taxon>
        <taxon>Actinomycetaceae</taxon>
        <taxon>Actinomyces</taxon>
    </lineage>
</organism>
<evidence type="ECO:0000259" key="1">
    <source>
        <dbReference type="Pfam" id="PF14028"/>
    </source>
</evidence>
<evidence type="ECO:0000313" key="2">
    <source>
        <dbReference type="EMBL" id="SDN14190.1"/>
    </source>
</evidence>
<sequence>MNSLKRDWLYVKIYSGEGDDVGALLPAVLEWKASLNGGDRWHFLRYMDHSGHHLRVRLRGHVEDVDDWYCELPRLVQLARRESGRTMPRIIRDPMAERAGHRGGVCVCLYSPEFAKYGGPEGMEDAEVLFEKSSQACADNRVWAWTPTDRLMAAIDYIGAVESEGGFKPGALSGRIADRWADRLRYGGLEPDKLRQRAPNLNERLRVRARPPADWSELVQLTSRVLAERSAAAAPDFPLDLVHMHINRIGLNPLEECLAAHLCETSSPTTEGDTCHDRPEPCA</sequence>
<feature type="domain" description="Thiopeptide-type bacteriocin biosynthesis" evidence="1">
    <location>
        <begin position="8"/>
        <end position="263"/>
    </location>
</feature>
<reference evidence="2 3" key="1">
    <citation type="submission" date="2016-10" db="EMBL/GenBank/DDBJ databases">
        <authorList>
            <person name="de Groot N.N."/>
        </authorList>
    </citation>
    <scope>NUCLEOTIDE SEQUENCE [LARGE SCALE GENOMIC DNA]</scope>
    <source>
        <strain evidence="2 3">KPR-7B</strain>
    </source>
</reference>
<gene>
    <name evidence="2" type="ORF">SAMN04487766_1156</name>
</gene>